<dbReference type="Proteomes" id="UP000710440">
    <property type="component" value="Unassembled WGS sequence"/>
</dbReference>
<gene>
    <name evidence="3" type="ORF">Aspvir_008725</name>
</gene>
<dbReference type="RefSeq" id="XP_043127828.1">
    <property type="nucleotide sequence ID" value="XM_043271893.1"/>
</dbReference>
<comment type="caution">
    <text evidence="3">The sequence shown here is derived from an EMBL/GenBank/DDBJ whole genome shotgun (WGS) entry which is preliminary data.</text>
</comment>
<reference evidence="3 4" key="1">
    <citation type="submission" date="2021-02" db="EMBL/GenBank/DDBJ databases">
        <title>Pan-genome distribution and transcriptional activeness of fungal secondary metabolism genes in Aspergillus section Fumigati.</title>
        <authorList>
            <person name="Takahashi H."/>
            <person name="Umemura M."/>
            <person name="Ninomiya A."/>
            <person name="Kusuya Y."/>
            <person name="Urayama S."/>
            <person name="Shimizu M."/>
            <person name="Watanabe A."/>
            <person name="Kamei K."/>
            <person name="Yaguchi T."/>
            <person name="Hagiwara D."/>
        </authorList>
    </citation>
    <scope>NUCLEOTIDE SEQUENCE [LARGE SCALE GENOMIC DNA]</scope>
    <source>
        <strain evidence="3 4">IFM 47045</strain>
    </source>
</reference>
<feature type="region of interest" description="Disordered" evidence="1">
    <location>
        <begin position="138"/>
        <end position="250"/>
    </location>
</feature>
<evidence type="ECO:0000313" key="4">
    <source>
        <dbReference type="Proteomes" id="UP000710440"/>
    </source>
</evidence>
<protein>
    <submittedName>
        <fullName evidence="3">Uncharacterized protein</fullName>
    </submittedName>
</protein>
<dbReference type="EMBL" id="BOPL01000007">
    <property type="protein sequence ID" value="GIK04642.1"/>
    <property type="molecule type" value="Genomic_DNA"/>
</dbReference>
<evidence type="ECO:0000313" key="3">
    <source>
        <dbReference type="EMBL" id="GIK04642.1"/>
    </source>
</evidence>
<organism evidence="3 4">
    <name type="scientific">Aspergillus viridinutans</name>
    <dbReference type="NCBI Taxonomy" id="75553"/>
    <lineage>
        <taxon>Eukaryota</taxon>
        <taxon>Fungi</taxon>
        <taxon>Dikarya</taxon>
        <taxon>Ascomycota</taxon>
        <taxon>Pezizomycotina</taxon>
        <taxon>Eurotiomycetes</taxon>
        <taxon>Eurotiomycetidae</taxon>
        <taxon>Eurotiales</taxon>
        <taxon>Aspergillaceae</taxon>
        <taxon>Aspergillus</taxon>
        <taxon>Aspergillus subgen. Fumigati</taxon>
    </lineage>
</organism>
<keyword evidence="4" id="KW-1185">Reference proteome</keyword>
<keyword evidence="2" id="KW-0732">Signal</keyword>
<feature type="signal peptide" evidence="2">
    <location>
        <begin position="1"/>
        <end position="22"/>
    </location>
</feature>
<sequence length="250" mass="27038">MHFSPLVTVAAALALAPTAVVASTAAAAFVTVSSVDTCPKGVTQEVSATLPKQVTTAYTCDKVKLSHDLSVSYYDFDIEPLTKETDECCLKVYDNPGCLGFPILELPVEGPFEDRCIPEYVFDDEVKYISFQLDCEKPPAKVEPHGPKQVAEELASWQAEHAPKQEAQKGPEKAQHAPKQEAQKGPEQAQHAPKQEAQEGSEEAEHAPKQEDQEGSEEGQQAPEQAPERKGGNPADSLGLGELTKVLGFR</sequence>
<evidence type="ECO:0000256" key="1">
    <source>
        <dbReference type="SAM" id="MobiDB-lite"/>
    </source>
</evidence>
<feature type="chain" id="PRO_5040301154" evidence="2">
    <location>
        <begin position="23"/>
        <end position="250"/>
    </location>
</feature>
<name>A0A9P3BZ58_ASPVI</name>
<proteinExistence type="predicted"/>
<dbReference type="GeneID" id="66936707"/>
<dbReference type="AlphaFoldDB" id="A0A9P3BZ58"/>
<dbReference type="OrthoDB" id="4504934at2759"/>
<feature type="compositionally biased region" description="Basic and acidic residues" evidence="1">
    <location>
        <begin position="161"/>
        <end position="184"/>
    </location>
</feature>
<evidence type="ECO:0000256" key="2">
    <source>
        <dbReference type="SAM" id="SignalP"/>
    </source>
</evidence>
<feature type="compositionally biased region" description="Basic and acidic residues" evidence="1">
    <location>
        <begin position="193"/>
        <end position="212"/>
    </location>
</feature>
<accession>A0A9P3BZ58</accession>